<dbReference type="SUPFAM" id="SSF50998">
    <property type="entry name" value="Quinoprotein alcohol dehydrogenase-like"/>
    <property type="match status" value="1"/>
</dbReference>
<dbReference type="InterPro" id="IPR011047">
    <property type="entry name" value="Quinoprotein_ADH-like_sf"/>
</dbReference>
<evidence type="ECO:0000259" key="1">
    <source>
        <dbReference type="Pfam" id="PF13360"/>
    </source>
</evidence>
<feature type="domain" description="Pyrrolo-quinoline quinone repeat" evidence="1">
    <location>
        <begin position="15"/>
        <end position="124"/>
    </location>
</feature>
<accession>T1B424</accession>
<comment type="caution">
    <text evidence="2">The sequence shown here is derived from an EMBL/GenBank/DDBJ whole genome shotgun (WGS) entry which is preliminary data.</text>
</comment>
<dbReference type="SMART" id="SM00564">
    <property type="entry name" value="PQQ"/>
    <property type="match status" value="2"/>
</dbReference>
<dbReference type="AlphaFoldDB" id="T1B424"/>
<dbReference type="Gene3D" id="2.130.10.10">
    <property type="entry name" value="YVTN repeat-like/Quinoprotein amine dehydrogenase"/>
    <property type="match status" value="1"/>
</dbReference>
<feature type="non-terminal residue" evidence="2">
    <location>
        <position position="125"/>
    </location>
</feature>
<evidence type="ECO:0000313" key="2">
    <source>
        <dbReference type="EMBL" id="EQD63323.1"/>
    </source>
</evidence>
<dbReference type="EMBL" id="AUZZ01001646">
    <property type="protein sequence ID" value="EQD63323.1"/>
    <property type="molecule type" value="Genomic_DNA"/>
</dbReference>
<name>T1B424_9ZZZZ</name>
<protein>
    <submittedName>
        <fullName evidence="2">YfgL protein</fullName>
    </submittedName>
</protein>
<gene>
    <name evidence="2" type="ORF">B2A_02408</name>
</gene>
<reference evidence="2" key="1">
    <citation type="submission" date="2013-08" db="EMBL/GenBank/DDBJ databases">
        <authorList>
            <person name="Mendez C."/>
            <person name="Richter M."/>
            <person name="Ferrer M."/>
            <person name="Sanchez J."/>
        </authorList>
    </citation>
    <scope>NUCLEOTIDE SEQUENCE</scope>
</reference>
<dbReference type="InterPro" id="IPR015943">
    <property type="entry name" value="WD40/YVTN_repeat-like_dom_sf"/>
</dbReference>
<sequence length="125" mass="12700">MQAQIDLAPGAILGLVTAPDGPVLVAYPSGSLWALDPTTLEVRWQVNLAAQGVRFVGGPAVADGSVFLPTNGGKLLAFNLTTGNEDWSASVGAPGMTFLSPLPFQGEVYVVTNATVTDVNGSSGA</sequence>
<reference evidence="2" key="2">
    <citation type="journal article" date="2014" name="ISME J.">
        <title>Microbial stratification in low pH oxic and suboxic macroscopic growths along an acid mine drainage.</title>
        <authorList>
            <person name="Mendez-Garcia C."/>
            <person name="Mesa V."/>
            <person name="Sprenger R.R."/>
            <person name="Richter M."/>
            <person name="Diez M.S."/>
            <person name="Solano J."/>
            <person name="Bargiela R."/>
            <person name="Golyshina O.V."/>
            <person name="Manteca A."/>
            <person name="Ramos J.L."/>
            <person name="Gallego J.R."/>
            <person name="Llorente I."/>
            <person name="Martins Dos Santos V.A."/>
            <person name="Jensen O.N."/>
            <person name="Pelaez A.I."/>
            <person name="Sanchez J."/>
            <person name="Ferrer M."/>
        </authorList>
    </citation>
    <scope>NUCLEOTIDE SEQUENCE</scope>
</reference>
<organism evidence="2">
    <name type="scientific">mine drainage metagenome</name>
    <dbReference type="NCBI Taxonomy" id="410659"/>
    <lineage>
        <taxon>unclassified sequences</taxon>
        <taxon>metagenomes</taxon>
        <taxon>ecological metagenomes</taxon>
    </lineage>
</organism>
<dbReference type="InterPro" id="IPR002372">
    <property type="entry name" value="PQQ_rpt_dom"/>
</dbReference>
<proteinExistence type="predicted"/>
<dbReference type="Pfam" id="PF13360">
    <property type="entry name" value="PQQ_2"/>
    <property type="match status" value="1"/>
</dbReference>
<dbReference type="InterPro" id="IPR018391">
    <property type="entry name" value="PQQ_b-propeller_rpt"/>
</dbReference>